<evidence type="ECO:0000313" key="3">
    <source>
        <dbReference type="Proteomes" id="UP000238157"/>
    </source>
</evidence>
<name>A0A2T0WMP8_9BACT</name>
<keyword evidence="1" id="KW-1133">Transmembrane helix</keyword>
<sequence>MVLLPNFKTSELLMIIIKWGAIWFFISFLKVLIGTIIAVFEVKIREKKQYFF</sequence>
<reference evidence="2 3" key="1">
    <citation type="submission" date="2018-03" db="EMBL/GenBank/DDBJ databases">
        <title>Genomic Encyclopedia of Archaeal and Bacterial Type Strains, Phase II (KMG-II): from individual species to whole genera.</title>
        <authorList>
            <person name="Goeker M."/>
        </authorList>
    </citation>
    <scope>NUCLEOTIDE SEQUENCE [LARGE SCALE GENOMIC DNA]</scope>
    <source>
        <strain evidence="2 3">DSM 27929</strain>
    </source>
</reference>
<proteinExistence type="predicted"/>
<gene>
    <name evidence="2" type="ORF">CLW00_10562</name>
</gene>
<dbReference type="EMBL" id="PVTR01000005">
    <property type="protein sequence ID" value="PRY87942.1"/>
    <property type="molecule type" value="Genomic_DNA"/>
</dbReference>
<dbReference type="AlphaFoldDB" id="A0A2T0WMP8"/>
<keyword evidence="3" id="KW-1185">Reference proteome</keyword>
<evidence type="ECO:0000313" key="2">
    <source>
        <dbReference type="EMBL" id="PRY87942.1"/>
    </source>
</evidence>
<comment type="caution">
    <text evidence="2">The sequence shown here is derived from an EMBL/GenBank/DDBJ whole genome shotgun (WGS) entry which is preliminary data.</text>
</comment>
<dbReference type="Proteomes" id="UP000238157">
    <property type="component" value="Unassembled WGS sequence"/>
</dbReference>
<keyword evidence="1" id="KW-0812">Transmembrane</keyword>
<feature type="transmembrane region" description="Helical" evidence="1">
    <location>
        <begin position="12"/>
        <end position="40"/>
    </location>
</feature>
<accession>A0A2T0WMP8</accession>
<evidence type="ECO:0000256" key="1">
    <source>
        <dbReference type="SAM" id="Phobius"/>
    </source>
</evidence>
<organism evidence="2 3">
    <name type="scientific">Mongoliibacter ruber</name>
    <dbReference type="NCBI Taxonomy" id="1750599"/>
    <lineage>
        <taxon>Bacteria</taxon>
        <taxon>Pseudomonadati</taxon>
        <taxon>Bacteroidota</taxon>
        <taxon>Cytophagia</taxon>
        <taxon>Cytophagales</taxon>
        <taxon>Cyclobacteriaceae</taxon>
        <taxon>Mongoliibacter</taxon>
    </lineage>
</organism>
<protein>
    <submittedName>
        <fullName evidence="2">Uncharacterized protein</fullName>
    </submittedName>
</protein>
<keyword evidence="1" id="KW-0472">Membrane</keyword>